<dbReference type="SUPFAM" id="SSF50729">
    <property type="entry name" value="PH domain-like"/>
    <property type="match status" value="3"/>
</dbReference>
<evidence type="ECO:0000256" key="5">
    <source>
        <dbReference type="SAM" id="Phobius"/>
    </source>
</evidence>
<dbReference type="InParanoid" id="A0A674I3Z5"/>
<evidence type="ECO:0000313" key="9">
    <source>
        <dbReference type="Ensembl" id="ENSTMTP00000002569.1"/>
    </source>
</evidence>
<dbReference type="GeneTree" id="ENSGT00940000160197"/>
<dbReference type="SMART" id="SM00233">
    <property type="entry name" value="PH"/>
    <property type="match status" value="2"/>
</dbReference>
<dbReference type="Pfam" id="PF00169">
    <property type="entry name" value="PH"/>
    <property type="match status" value="1"/>
</dbReference>
<dbReference type="PROSITE" id="PS50200">
    <property type="entry name" value="RA"/>
    <property type="match status" value="1"/>
</dbReference>
<dbReference type="GO" id="GO:0007165">
    <property type="term" value="P:signal transduction"/>
    <property type="evidence" value="ECO:0007669"/>
    <property type="project" value="InterPro"/>
</dbReference>
<evidence type="ECO:0000256" key="3">
    <source>
        <dbReference type="ARBA" id="ARBA00022490"/>
    </source>
</evidence>
<dbReference type="Gene3D" id="2.30.29.30">
    <property type="entry name" value="Pleckstrin-homology domain (PH domain)/Phosphotyrosine-binding domain (PTB)"/>
    <property type="match status" value="3"/>
</dbReference>
<dbReference type="PROSITE" id="PS50003">
    <property type="entry name" value="PH_DOMAIN"/>
    <property type="match status" value="2"/>
</dbReference>
<dbReference type="InterPro" id="IPR001849">
    <property type="entry name" value="PH_domain"/>
</dbReference>
<dbReference type="GO" id="GO:0005096">
    <property type="term" value="F:GTPase activator activity"/>
    <property type="evidence" value="ECO:0007669"/>
    <property type="project" value="UniProtKB-KW"/>
</dbReference>
<dbReference type="Proteomes" id="UP000472274">
    <property type="component" value="Unplaced"/>
</dbReference>
<feature type="domain" description="Ras-associating" evidence="7">
    <location>
        <begin position="552"/>
        <end position="646"/>
    </location>
</feature>
<feature type="domain" description="PH" evidence="6">
    <location>
        <begin position="240"/>
        <end position="338"/>
    </location>
</feature>
<reference evidence="9" key="1">
    <citation type="submission" date="2025-08" db="UniProtKB">
        <authorList>
            <consortium name="Ensembl"/>
        </authorList>
    </citation>
    <scope>IDENTIFICATION</scope>
</reference>
<dbReference type="InterPro" id="IPR052227">
    <property type="entry name" value="Arf-Rho-GAP_ANK-PH_domain"/>
</dbReference>
<evidence type="ECO:0000259" key="8">
    <source>
        <dbReference type="PROSITE" id="PS50238"/>
    </source>
</evidence>
<dbReference type="InterPro" id="IPR037858">
    <property type="entry name" value="RhoGAP_ARAP"/>
</dbReference>
<keyword evidence="5" id="KW-1133">Transmembrane helix</keyword>
<evidence type="ECO:0000313" key="10">
    <source>
        <dbReference type="Proteomes" id="UP000472274"/>
    </source>
</evidence>
<dbReference type="InterPro" id="IPR011993">
    <property type="entry name" value="PH-like_dom_sf"/>
</dbReference>
<dbReference type="Pfam" id="PF00788">
    <property type="entry name" value="RA"/>
    <property type="match status" value="1"/>
</dbReference>
<feature type="domain" description="PH" evidence="6">
    <location>
        <begin position="652"/>
        <end position="708"/>
    </location>
</feature>
<keyword evidence="10" id="KW-1185">Reference proteome</keyword>
<dbReference type="InterPro" id="IPR000198">
    <property type="entry name" value="RhoGAP_dom"/>
</dbReference>
<organism evidence="9 10">
    <name type="scientific">Terrapene triunguis</name>
    <name type="common">Three-toed box turtle</name>
    <dbReference type="NCBI Taxonomy" id="2587831"/>
    <lineage>
        <taxon>Eukaryota</taxon>
        <taxon>Metazoa</taxon>
        <taxon>Chordata</taxon>
        <taxon>Craniata</taxon>
        <taxon>Vertebrata</taxon>
        <taxon>Euteleostomi</taxon>
        <taxon>Archelosauria</taxon>
        <taxon>Testudinata</taxon>
        <taxon>Testudines</taxon>
        <taxon>Cryptodira</taxon>
        <taxon>Durocryptodira</taxon>
        <taxon>Testudinoidea</taxon>
        <taxon>Emydidae</taxon>
        <taxon>Terrapene</taxon>
    </lineage>
</organism>
<dbReference type="Gene3D" id="1.10.555.10">
    <property type="entry name" value="Rho GTPase activation protein"/>
    <property type="match status" value="1"/>
</dbReference>
<dbReference type="AlphaFoldDB" id="A0A674I3Z5"/>
<dbReference type="GO" id="GO:0005547">
    <property type="term" value="F:phosphatidylinositol-3,4,5-trisphosphate binding"/>
    <property type="evidence" value="ECO:0007669"/>
    <property type="project" value="Ensembl"/>
</dbReference>
<keyword evidence="5" id="KW-0812">Transmembrane</keyword>
<evidence type="ECO:0000256" key="1">
    <source>
        <dbReference type="ARBA" id="ARBA00004496"/>
    </source>
</evidence>
<evidence type="ECO:0000259" key="7">
    <source>
        <dbReference type="PROSITE" id="PS50200"/>
    </source>
</evidence>
<reference evidence="9" key="2">
    <citation type="submission" date="2025-09" db="UniProtKB">
        <authorList>
            <consortium name="Ensembl"/>
        </authorList>
    </citation>
    <scope>IDENTIFICATION</scope>
</reference>
<proteinExistence type="predicted"/>
<evidence type="ECO:0000256" key="2">
    <source>
        <dbReference type="ARBA" id="ARBA00022468"/>
    </source>
</evidence>
<dbReference type="GO" id="GO:0005737">
    <property type="term" value="C:cytoplasm"/>
    <property type="evidence" value="ECO:0007669"/>
    <property type="project" value="UniProtKB-SubCell"/>
</dbReference>
<accession>A0A674I3Z5</accession>
<feature type="transmembrane region" description="Helical" evidence="5">
    <location>
        <begin position="764"/>
        <end position="785"/>
    </location>
</feature>
<dbReference type="SUPFAM" id="SSF48350">
    <property type="entry name" value="GTPase activation domain, GAP"/>
    <property type="match status" value="1"/>
</dbReference>
<dbReference type="Ensembl" id="ENSTMTT00000002668.1">
    <property type="protein sequence ID" value="ENSTMTP00000002569.1"/>
    <property type="gene ID" value="ENSTMTG00000001989.1"/>
</dbReference>
<dbReference type="PANTHER" id="PTHR45899:SF1">
    <property type="entry name" value="ARF-GAP WITH RHO-GAP DOMAIN, ANK REPEAT AND PH DOMAIN-CONTAINING PROTEIN 2"/>
    <property type="match status" value="1"/>
</dbReference>
<keyword evidence="3" id="KW-0963">Cytoplasm</keyword>
<keyword evidence="4" id="KW-0677">Repeat</keyword>
<protein>
    <submittedName>
        <fullName evidence="9">ArfGAP with RhoGAP domain, ankyrin repeat and PH domain 2</fullName>
    </submittedName>
</protein>
<keyword evidence="5" id="KW-0472">Membrane</keyword>
<name>A0A674I3Z5_9SAUR</name>
<dbReference type="SMART" id="SM00324">
    <property type="entry name" value="RhoGAP"/>
    <property type="match status" value="1"/>
</dbReference>
<keyword evidence="2" id="KW-0343">GTPase activation</keyword>
<evidence type="ECO:0000259" key="6">
    <source>
        <dbReference type="PROSITE" id="PS50003"/>
    </source>
</evidence>
<gene>
    <name evidence="9" type="primary">ARAP2</name>
</gene>
<evidence type="ECO:0000256" key="4">
    <source>
        <dbReference type="ARBA" id="ARBA00022737"/>
    </source>
</evidence>
<dbReference type="PANTHER" id="PTHR45899">
    <property type="entry name" value="RHO GTPASE ACTIVATING PROTEIN AT 15B, ISOFORM C"/>
    <property type="match status" value="1"/>
</dbReference>
<dbReference type="PROSITE" id="PS50238">
    <property type="entry name" value="RHOGAP"/>
    <property type="match status" value="1"/>
</dbReference>
<dbReference type="Pfam" id="PF00620">
    <property type="entry name" value="RhoGAP"/>
    <property type="match status" value="1"/>
</dbReference>
<dbReference type="InterPro" id="IPR000159">
    <property type="entry name" value="RA_dom"/>
</dbReference>
<comment type="subcellular location">
    <subcellularLocation>
        <location evidence="1">Cytoplasm</location>
    </subcellularLocation>
</comment>
<feature type="domain" description="Rho-GAP" evidence="8">
    <location>
        <begin position="342"/>
        <end position="523"/>
    </location>
</feature>
<dbReference type="InterPro" id="IPR008936">
    <property type="entry name" value="Rho_GTPase_activation_prot"/>
</dbReference>
<sequence length="786" mass="90392">MDIELWTLSLFIHHLTGQHKANSFWAGKLQPEEELHMDSPLEKRIMFITQKYKEGRFRKTPLGYKTKEELNKALCAAVVKQDVLETMTLLFSGADVMCATGDPVYSTPYLLAKKAGQRLQMEFLYHNKFSDFPNYDTGFESGFSQDTSHSTFLCEFLYKVSYNAAKLFTDRKLKEDCNKRWCTLESGFLSYYENDKTTTPTGMIDISEVICLVVPKLRKWTWAIAKHFVPFMAECLLKRDYDLIGQLYYKDCHNLDQWRKGWFAIDKSSLHFCLEMENAQEDSIHLRRLQELTISSVIQNGEKIDVLLLVEKGRTLYIHGHTKLDFTVWHTAIEKAARTDGNALQDQQLSKNDVPIIVNSCIAFVTQYGLGSKHIYSKNGDPSHVSELLESFKKDARSVKLRAGTHQLEDVTDVLKCFLSQINDALLTKELYPFWISALDTQNEKERVRKYGTFIQSLPPVNRATLAALIEHLYRVHKCSEINYMNPHNLAMVFSSCLFQTKGHTSEEVNVIEDLIKNYVQLFDINEDQVKQMDTENSFITKWKDTQVSQAGDLLIEVYVERKEPDCSIIIRVSPLTEAEELTNDVLGIKNIIPHKDEIWAAFEVIENGELERPLHYTENVLEQVLHWSSLPEPCAAYLVIKKLLTADNVKGNVKAGYLKYKEEPSKLLSGNKFQERYFVLREGNLLLYKDMKTSKPEKVLPLSSLKLYLGVKKKMKPPTNDIWPPAGKARKQSITKNPKIGGLPLIPIQQEKNTSKTRGNAEVSWWLTLVLPITITMLYFVVLFI</sequence>
<dbReference type="CDD" id="cd04385">
    <property type="entry name" value="RhoGAP_ARAP"/>
    <property type="match status" value="1"/>
</dbReference>